<dbReference type="GO" id="GO:0003700">
    <property type="term" value="F:DNA-binding transcription factor activity"/>
    <property type="evidence" value="ECO:0007669"/>
    <property type="project" value="InterPro"/>
</dbReference>
<dbReference type="OrthoDB" id="4924204at2"/>
<dbReference type="CDD" id="cd00090">
    <property type="entry name" value="HTH_ARSR"/>
    <property type="match status" value="1"/>
</dbReference>
<dbReference type="PROSITE" id="PS51078">
    <property type="entry name" value="ICLR_ED"/>
    <property type="match status" value="1"/>
</dbReference>
<dbReference type="InterPro" id="IPR050707">
    <property type="entry name" value="HTH_MetabolicPath_Reg"/>
</dbReference>
<dbReference type="GO" id="GO:0003677">
    <property type="term" value="F:DNA binding"/>
    <property type="evidence" value="ECO:0007669"/>
    <property type="project" value="UniProtKB-KW"/>
</dbReference>
<keyword evidence="2" id="KW-0238">DNA-binding</keyword>
<evidence type="ECO:0000313" key="5">
    <source>
        <dbReference type="EMBL" id="RJT81066.1"/>
    </source>
</evidence>
<evidence type="ECO:0000256" key="1">
    <source>
        <dbReference type="ARBA" id="ARBA00023015"/>
    </source>
</evidence>
<dbReference type="SMART" id="SM00346">
    <property type="entry name" value="HTH_ICLR"/>
    <property type="match status" value="1"/>
</dbReference>
<dbReference type="Proteomes" id="UP000272560">
    <property type="component" value="Unassembled WGS sequence"/>
</dbReference>
<dbReference type="InterPro" id="IPR001845">
    <property type="entry name" value="HTH_ArsR_DNA-bd_dom"/>
</dbReference>
<dbReference type="Gene3D" id="3.30.450.40">
    <property type="match status" value="1"/>
</dbReference>
<evidence type="ECO:0000259" key="4">
    <source>
        <dbReference type="PROSITE" id="PS51078"/>
    </source>
</evidence>
<keyword evidence="3" id="KW-0804">Transcription</keyword>
<keyword evidence="1" id="KW-0805">Transcription regulation</keyword>
<dbReference type="GO" id="GO:0045892">
    <property type="term" value="P:negative regulation of DNA-templated transcription"/>
    <property type="evidence" value="ECO:0007669"/>
    <property type="project" value="TreeGrafter"/>
</dbReference>
<dbReference type="InterPro" id="IPR011991">
    <property type="entry name" value="ArsR-like_HTH"/>
</dbReference>
<evidence type="ECO:0000313" key="6">
    <source>
        <dbReference type="Proteomes" id="UP000272560"/>
    </source>
</evidence>
<accession>A0A3A5M3N9</accession>
<keyword evidence="6" id="KW-1185">Reference proteome</keyword>
<dbReference type="Gene3D" id="1.10.10.10">
    <property type="entry name" value="Winged helix-like DNA-binding domain superfamily/Winged helix DNA-binding domain"/>
    <property type="match status" value="1"/>
</dbReference>
<dbReference type="EMBL" id="QZVT01000003">
    <property type="protein sequence ID" value="RJT81066.1"/>
    <property type="molecule type" value="Genomic_DNA"/>
</dbReference>
<name>A0A3A5M3N9_9MICC</name>
<dbReference type="RefSeq" id="WP_120148411.1">
    <property type="nucleotide sequence ID" value="NZ_QZVT01000003.1"/>
</dbReference>
<evidence type="ECO:0000256" key="2">
    <source>
        <dbReference type="ARBA" id="ARBA00023125"/>
    </source>
</evidence>
<dbReference type="InterPro" id="IPR036388">
    <property type="entry name" value="WH-like_DNA-bd_sf"/>
</dbReference>
<dbReference type="SUPFAM" id="SSF46785">
    <property type="entry name" value="Winged helix' DNA-binding domain"/>
    <property type="match status" value="1"/>
</dbReference>
<feature type="domain" description="IclR-ED" evidence="4">
    <location>
        <begin position="74"/>
        <end position="251"/>
    </location>
</feature>
<dbReference type="SUPFAM" id="SSF55781">
    <property type="entry name" value="GAF domain-like"/>
    <property type="match status" value="1"/>
</dbReference>
<dbReference type="InterPro" id="IPR014757">
    <property type="entry name" value="Tscrpt_reg_IclR_C"/>
</dbReference>
<dbReference type="Pfam" id="PF01022">
    <property type="entry name" value="HTH_5"/>
    <property type="match status" value="1"/>
</dbReference>
<organism evidence="5 6">
    <name type="scientific">Arthrobacter cheniae</name>
    <dbReference type="NCBI Taxonomy" id="1258888"/>
    <lineage>
        <taxon>Bacteria</taxon>
        <taxon>Bacillati</taxon>
        <taxon>Actinomycetota</taxon>
        <taxon>Actinomycetes</taxon>
        <taxon>Micrococcales</taxon>
        <taxon>Micrococcaceae</taxon>
        <taxon>Arthrobacter</taxon>
    </lineage>
</organism>
<dbReference type="Pfam" id="PF01614">
    <property type="entry name" value="IclR_C"/>
    <property type="match status" value="1"/>
</dbReference>
<gene>
    <name evidence="5" type="ORF">D6T63_07780</name>
</gene>
<comment type="caution">
    <text evidence="5">The sequence shown here is derived from an EMBL/GenBank/DDBJ whole genome shotgun (WGS) entry which is preliminary data.</text>
</comment>
<dbReference type="InterPro" id="IPR005471">
    <property type="entry name" value="Tscrpt_reg_IclR_N"/>
</dbReference>
<dbReference type="PANTHER" id="PTHR30136:SF35">
    <property type="entry name" value="HTH-TYPE TRANSCRIPTIONAL REGULATOR RV1719"/>
    <property type="match status" value="1"/>
</dbReference>
<dbReference type="PANTHER" id="PTHR30136">
    <property type="entry name" value="HELIX-TURN-HELIX TRANSCRIPTIONAL REGULATOR, ICLR FAMILY"/>
    <property type="match status" value="1"/>
</dbReference>
<protein>
    <submittedName>
        <fullName evidence="5">ArsR family transcriptional regulator</fullName>
    </submittedName>
</protein>
<proteinExistence type="predicted"/>
<reference evidence="5 6" key="1">
    <citation type="submission" date="2018-09" db="EMBL/GenBank/DDBJ databases">
        <title>Novel species of Arthrobacter.</title>
        <authorList>
            <person name="Liu Q."/>
            <person name="Xin Y.-H."/>
        </authorList>
    </citation>
    <scope>NUCLEOTIDE SEQUENCE [LARGE SCALE GENOMIC DNA]</scope>
    <source>
        <strain evidence="5 6">Hz2</strain>
    </source>
</reference>
<sequence>MSTGQKQTGAAKIMAVLEVLGTADAVSYPHGMKVSEVSRALGRDKSIVSRQLKNLLESGLVSRDPTGCFELSWRLYALASRAGDQHLAKKAGPVMRKLTDYVRERTHLTVISDGEVLTVRSESSRRSIETQGWVGRTVPVCRSSSGMALLMDHDDDQILEIAQASDPNGSKSQARAFLEEIKRSRQRQYSVANRIFDPEIIGIGTPVRDFSGRIIAALNISGPAPRIEDHINLFGSHLIAAAGSLRQPLPTAASN</sequence>
<evidence type="ECO:0000256" key="3">
    <source>
        <dbReference type="ARBA" id="ARBA00023163"/>
    </source>
</evidence>
<dbReference type="AlphaFoldDB" id="A0A3A5M3N9"/>
<dbReference type="InterPro" id="IPR029016">
    <property type="entry name" value="GAF-like_dom_sf"/>
</dbReference>
<dbReference type="InterPro" id="IPR036390">
    <property type="entry name" value="WH_DNA-bd_sf"/>
</dbReference>